<protein>
    <recommendedName>
        <fullName evidence="7">DUF4878 domain-containing protein</fullName>
    </recommendedName>
</protein>
<evidence type="ECO:0000313" key="6">
    <source>
        <dbReference type="Proteomes" id="UP000471152"/>
    </source>
</evidence>
<comment type="caution">
    <text evidence="3">The sequence shown here is derived from an EMBL/GenBank/DDBJ whole genome shotgun (WGS) entry which is preliminary data.</text>
</comment>
<proteinExistence type="predicted"/>
<keyword evidence="2" id="KW-1133">Transmembrane helix</keyword>
<dbReference type="RefSeq" id="WP_163611521.1">
    <property type="nucleotide sequence ID" value="NZ_JAAGWB010000035.1"/>
</dbReference>
<gene>
    <name evidence="4" type="ORF">G3R41_13080</name>
    <name evidence="3" type="ORF">GCU67_12425</name>
</gene>
<dbReference type="Proteomes" id="UP000471152">
    <property type="component" value="Unassembled WGS sequence"/>
</dbReference>
<reference evidence="4 6" key="2">
    <citation type="submission" date="2020-02" db="EMBL/GenBank/DDBJ databases">
        <title>The WGS of Modestobacter muralis DSM 100205.</title>
        <authorList>
            <person name="Jiang Z."/>
        </authorList>
    </citation>
    <scope>NUCLEOTIDE SEQUENCE [LARGE SCALE GENOMIC DNA]</scope>
    <source>
        <strain evidence="4 6">DSM 100205</strain>
    </source>
</reference>
<feature type="region of interest" description="Disordered" evidence="1">
    <location>
        <begin position="1"/>
        <end position="33"/>
    </location>
</feature>
<evidence type="ECO:0000313" key="4">
    <source>
        <dbReference type="EMBL" id="NEN51857.1"/>
    </source>
</evidence>
<keyword evidence="5" id="KW-1185">Reference proteome</keyword>
<name>A0A6P0EWT0_9ACTN</name>
<evidence type="ECO:0000313" key="3">
    <source>
        <dbReference type="EMBL" id="NEK94969.1"/>
    </source>
</evidence>
<evidence type="ECO:0000256" key="2">
    <source>
        <dbReference type="SAM" id="Phobius"/>
    </source>
</evidence>
<evidence type="ECO:0000313" key="5">
    <source>
        <dbReference type="Proteomes" id="UP000468828"/>
    </source>
</evidence>
<organism evidence="3 5">
    <name type="scientific">Modestobacter muralis</name>
    <dbReference type="NCBI Taxonomy" id="1608614"/>
    <lineage>
        <taxon>Bacteria</taxon>
        <taxon>Bacillati</taxon>
        <taxon>Actinomycetota</taxon>
        <taxon>Actinomycetes</taxon>
        <taxon>Geodermatophilales</taxon>
        <taxon>Geodermatophilaceae</taxon>
        <taxon>Modestobacter</taxon>
    </lineage>
</organism>
<reference evidence="3 5" key="1">
    <citation type="submission" date="2020-01" db="EMBL/GenBank/DDBJ databases">
        <title>the WGS Modestobacter muralis CPCC 204518.</title>
        <authorList>
            <person name="Jiang Z."/>
        </authorList>
    </citation>
    <scope>NUCLEOTIDE SEQUENCE [LARGE SCALE GENOMIC DNA]</scope>
    <source>
        <strain evidence="3 5">DSM 100205</strain>
    </source>
</reference>
<accession>A0A6P0EWT0</accession>
<feature type="compositionally biased region" description="Pro residues" evidence="1">
    <location>
        <begin position="21"/>
        <end position="33"/>
    </location>
</feature>
<evidence type="ECO:0008006" key="7">
    <source>
        <dbReference type="Google" id="ProtNLM"/>
    </source>
</evidence>
<dbReference type="EMBL" id="JAAGWH010000033">
    <property type="protein sequence ID" value="NEK94969.1"/>
    <property type="molecule type" value="Genomic_DNA"/>
</dbReference>
<dbReference type="AlphaFoldDB" id="A0A6P0EWT0"/>
<sequence length="168" mass="17950">MPATAGAVPRGTSPITYPQEPWAPPAHPYQPAPPRRRSRWLTIGLPIGVLALVCLGVAVWFGVRAFLGTLGPARTAAEDYATALVEGRWDDAQGQLCESDRSVVTADALAQEYSSPDVTGYRLEGINVVSSNGRTSGEARLVFETTSGLDTTTVLPLEKDGDTWRPCP</sequence>
<keyword evidence="2" id="KW-0472">Membrane</keyword>
<keyword evidence="2" id="KW-0812">Transmembrane</keyword>
<evidence type="ECO:0000256" key="1">
    <source>
        <dbReference type="SAM" id="MobiDB-lite"/>
    </source>
</evidence>
<feature type="transmembrane region" description="Helical" evidence="2">
    <location>
        <begin position="40"/>
        <end position="63"/>
    </location>
</feature>
<dbReference type="EMBL" id="JAAGWB010000035">
    <property type="protein sequence ID" value="NEN51857.1"/>
    <property type="molecule type" value="Genomic_DNA"/>
</dbReference>
<dbReference type="Proteomes" id="UP000468828">
    <property type="component" value="Unassembled WGS sequence"/>
</dbReference>